<keyword evidence="2" id="KW-1185">Reference proteome</keyword>
<evidence type="ECO:0000313" key="1">
    <source>
        <dbReference type="EMBL" id="AGS39698.1"/>
    </source>
</evidence>
<dbReference type="EMBL" id="CP005996">
    <property type="protein sequence ID" value="AGS39698.1"/>
    <property type="molecule type" value="Genomic_DNA"/>
</dbReference>
<gene>
    <name evidence="1" type="ORF">CYCME_1369</name>
</gene>
<dbReference type="KEGG" id="cza:CYCME_1369"/>
<dbReference type="HOGENOM" id="CLU_2665000_0_0_6"/>
<organism evidence="1 2">
    <name type="scientific">Cycloclasticus zancles 78-ME</name>
    <dbReference type="NCBI Taxonomy" id="1198232"/>
    <lineage>
        <taxon>Bacteria</taxon>
        <taxon>Pseudomonadati</taxon>
        <taxon>Pseudomonadota</taxon>
        <taxon>Gammaproteobacteria</taxon>
        <taxon>Thiotrichales</taxon>
        <taxon>Piscirickettsiaceae</taxon>
        <taxon>Cycloclasticus</taxon>
    </lineage>
</organism>
<evidence type="ECO:0000313" key="2">
    <source>
        <dbReference type="Proteomes" id="UP000015380"/>
    </source>
</evidence>
<dbReference type="AlphaFoldDB" id="S5TXI4"/>
<proteinExistence type="predicted"/>
<reference evidence="1 2" key="1">
    <citation type="submission" date="2013-05" db="EMBL/GenBank/DDBJ databases">
        <title>Between feast and famine: a lifestyle of most important marine PAH-degrading bacterium Cycloclasticus sp. 7ME.</title>
        <authorList>
            <person name="Yakimov M.M."/>
            <person name="Messina E."/>
            <person name="Genovese M."/>
            <person name="Denaro R."/>
            <person name="Crisafi F."/>
            <person name="Russo D."/>
            <person name="Cappello S."/>
            <person name="Santisi S."/>
            <person name="Smedile F."/>
            <person name="Golyshina O.V."/>
            <person name="Tran H."/>
            <person name="Pieper D.H."/>
            <person name="Golyshin P.N."/>
            <person name="Giuliano L."/>
        </authorList>
    </citation>
    <scope>NUCLEOTIDE SEQUENCE [LARGE SCALE GENOMIC DNA]</scope>
    <source>
        <strain evidence="1 2">78-ME</strain>
    </source>
</reference>
<reference evidence="2" key="2">
    <citation type="journal article" date="2016" name="Environ. Microbiol. Rep.">
        <title>Analysis of defence systems and a conjugative IncP-1 plasmid in the marine polyaromatic hydrocarbons-degrading bacterium Cycloclasticus sp. 78-ME.</title>
        <authorList>
            <person name="Yakimov M.M."/>
            <person name="Crisafi F."/>
            <person name="Messina E."/>
            <person name="Smedile F."/>
            <person name="Lopatina A."/>
            <person name="Denaro R."/>
            <person name="Pieper D.H."/>
            <person name="Golyshin P.N."/>
            <person name="Giuliano L."/>
        </authorList>
    </citation>
    <scope>NUCLEOTIDE SEQUENCE [LARGE SCALE GENOMIC DNA]</scope>
    <source>
        <strain evidence="2">78-ME</strain>
    </source>
</reference>
<protein>
    <submittedName>
        <fullName evidence="1">Uncharacterized protein</fullName>
    </submittedName>
</protein>
<name>S5TXI4_9GAMM</name>
<sequence>MTNNIYGSFFSRLIGKSVDSQANLEEVNKEVESIKDEKLHIRAYKSSAVPTRGNIFKYRKRDDKLDEKIDSYLSI</sequence>
<accession>S5TXI4</accession>
<dbReference type="Proteomes" id="UP000015380">
    <property type="component" value="Chromosome"/>
</dbReference>